<reference evidence="2" key="1">
    <citation type="journal article" date="2020" name="Stud. Mycol.">
        <title>101 Dothideomycetes genomes: a test case for predicting lifestyles and emergence of pathogens.</title>
        <authorList>
            <person name="Haridas S."/>
            <person name="Albert R."/>
            <person name="Binder M."/>
            <person name="Bloem J."/>
            <person name="Labutti K."/>
            <person name="Salamov A."/>
            <person name="Andreopoulos B."/>
            <person name="Baker S."/>
            <person name="Barry K."/>
            <person name="Bills G."/>
            <person name="Bluhm B."/>
            <person name="Cannon C."/>
            <person name="Castanera R."/>
            <person name="Culley D."/>
            <person name="Daum C."/>
            <person name="Ezra D."/>
            <person name="Gonzalez J."/>
            <person name="Henrissat B."/>
            <person name="Kuo A."/>
            <person name="Liang C."/>
            <person name="Lipzen A."/>
            <person name="Lutzoni F."/>
            <person name="Magnuson J."/>
            <person name="Mondo S."/>
            <person name="Nolan M."/>
            <person name="Ohm R."/>
            <person name="Pangilinan J."/>
            <person name="Park H.-J."/>
            <person name="Ramirez L."/>
            <person name="Alfaro M."/>
            <person name="Sun H."/>
            <person name="Tritt A."/>
            <person name="Yoshinaga Y."/>
            <person name="Zwiers L.-H."/>
            <person name="Turgeon B."/>
            <person name="Goodwin S."/>
            <person name="Spatafora J."/>
            <person name="Crous P."/>
            <person name="Grigoriev I."/>
        </authorList>
    </citation>
    <scope>NUCLEOTIDE SEQUENCE</scope>
    <source>
        <strain evidence="2">CBS 119687</strain>
    </source>
</reference>
<evidence type="ECO:0000313" key="2">
    <source>
        <dbReference type="EMBL" id="KAF2132469.1"/>
    </source>
</evidence>
<sequence>MYQMHAFYPWLQPTTYREQFLGQALPYWLPSMVNRSLVDLTFSFTLGVCTGVLNLYVRTESQAWYWYAASLSFTLAHLVFSREALHRLQAAGRVEGAGQENLKALEKWLRMNKIRFLISEVPAFVTSLVAVFISLEAA</sequence>
<protein>
    <recommendedName>
        <fullName evidence="4">DUF1772-domain-containing protein</fullName>
    </recommendedName>
</protein>
<name>A0A6A6AKJ2_9PLEO</name>
<proteinExistence type="predicted"/>
<evidence type="ECO:0008006" key="4">
    <source>
        <dbReference type="Google" id="ProtNLM"/>
    </source>
</evidence>
<evidence type="ECO:0000256" key="1">
    <source>
        <dbReference type="SAM" id="Phobius"/>
    </source>
</evidence>
<dbReference type="Proteomes" id="UP000799771">
    <property type="component" value="Unassembled WGS sequence"/>
</dbReference>
<dbReference type="GeneID" id="54410537"/>
<evidence type="ECO:0000313" key="3">
    <source>
        <dbReference type="Proteomes" id="UP000799771"/>
    </source>
</evidence>
<gene>
    <name evidence="2" type="ORF">P153DRAFT_382094</name>
</gene>
<dbReference type="EMBL" id="ML977500">
    <property type="protein sequence ID" value="KAF2132469.1"/>
    <property type="molecule type" value="Genomic_DNA"/>
</dbReference>
<accession>A0A6A6AKJ2</accession>
<dbReference type="AlphaFoldDB" id="A0A6A6AKJ2"/>
<dbReference type="OrthoDB" id="1523883at2759"/>
<feature type="transmembrane region" description="Helical" evidence="1">
    <location>
        <begin position="37"/>
        <end position="57"/>
    </location>
</feature>
<keyword evidence="3" id="KW-1185">Reference proteome</keyword>
<keyword evidence="1" id="KW-0812">Transmembrane</keyword>
<keyword evidence="1" id="KW-1133">Transmembrane helix</keyword>
<organism evidence="2 3">
    <name type="scientific">Dothidotthia symphoricarpi CBS 119687</name>
    <dbReference type="NCBI Taxonomy" id="1392245"/>
    <lineage>
        <taxon>Eukaryota</taxon>
        <taxon>Fungi</taxon>
        <taxon>Dikarya</taxon>
        <taxon>Ascomycota</taxon>
        <taxon>Pezizomycotina</taxon>
        <taxon>Dothideomycetes</taxon>
        <taxon>Pleosporomycetidae</taxon>
        <taxon>Pleosporales</taxon>
        <taxon>Dothidotthiaceae</taxon>
        <taxon>Dothidotthia</taxon>
    </lineage>
</organism>
<dbReference type="RefSeq" id="XP_033526856.1">
    <property type="nucleotide sequence ID" value="XM_033670105.1"/>
</dbReference>
<keyword evidence="1" id="KW-0472">Membrane</keyword>
<feature type="transmembrane region" description="Helical" evidence="1">
    <location>
        <begin position="116"/>
        <end position="135"/>
    </location>
</feature>